<sequence length="29" mass="3318">MDRQQLMALVLTFLMVGSMFIAGASYLFY</sequence>
<reference evidence="3" key="1">
    <citation type="submission" date="2016-10" db="EMBL/GenBank/DDBJ databases">
        <authorList>
            <person name="Varghese N."/>
            <person name="Submissions S."/>
        </authorList>
    </citation>
    <scope>NUCLEOTIDE SEQUENCE [LARGE SCALE GENOMIC DNA]</scope>
    <source>
        <strain evidence="3">CGMCC 1.12397</strain>
    </source>
</reference>
<feature type="transmembrane region" description="Helical" evidence="1">
    <location>
        <begin position="6"/>
        <end position="28"/>
    </location>
</feature>
<evidence type="ECO:0000256" key="1">
    <source>
        <dbReference type="SAM" id="Phobius"/>
    </source>
</evidence>
<name>A0A1H1EI82_9EURY</name>
<dbReference type="EMBL" id="FNKQ01000003">
    <property type="protein sequence ID" value="SDQ88159.1"/>
    <property type="molecule type" value="Genomic_DNA"/>
</dbReference>
<accession>A0A1H1EI82</accession>
<keyword evidence="1" id="KW-0472">Membrane</keyword>
<evidence type="ECO:0000313" key="2">
    <source>
        <dbReference type="EMBL" id="SDQ88159.1"/>
    </source>
</evidence>
<proteinExistence type="predicted"/>
<evidence type="ECO:0000313" key="3">
    <source>
        <dbReference type="Proteomes" id="UP000199289"/>
    </source>
</evidence>
<keyword evidence="1" id="KW-0812">Transmembrane</keyword>
<gene>
    <name evidence="2" type="ORF">SAMN05216278_2908</name>
</gene>
<evidence type="ECO:0008006" key="4">
    <source>
        <dbReference type="Google" id="ProtNLM"/>
    </source>
</evidence>
<dbReference type="Proteomes" id="UP000199289">
    <property type="component" value="Unassembled WGS sequence"/>
</dbReference>
<dbReference type="AlphaFoldDB" id="A0A1H1EI82"/>
<keyword evidence="1" id="KW-1133">Transmembrane helix</keyword>
<protein>
    <recommendedName>
        <fullName evidence="4">YnhF family membrane protein</fullName>
    </recommendedName>
</protein>
<organism evidence="2 3">
    <name type="scientific">Halopelagius longus</name>
    <dbReference type="NCBI Taxonomy" id="1236180"/>
    <lineage>
        <taxon>Archaea</taxon>
        <taxon>Methanobacteriati</taxon>
        <taxon>Methanobacteriota</taxon>
        <taxon>Stenosarchaea group</taxon>
        <taxon>Halobacteria</taxon>
        <taxon>Halobacteriales</taxon>
        <taxon>Haloferacaceae</taxon>
    </lineage>
</organism>